<dbReference type="AlphaFoldDB" id="A0AAD5V1P1"/>
<feature type="compositionally biased region" description="Low complexity" evidence="5">
    <location>
        <begin position="173"/>
        <end position="183"/>
    </location>
</feature>
<feature type="region of interest" description="Disordered" evidence="5">
    <location>
        <begin position="1"/>
        <end position="75"/>
    </location>
</feature>
<dbReference type="InterPro" id="IPR006571">
    <property type="entry name" value="TLDc_dom"/>
</dbReference>
<dbReference type="SMART" id="SM00584">
    <property type="entry name" value="TLDc"/>
    <property type="match status" value="1"/>
</dbReference>
<evidence type="ECO:0000256" key="2">
    <source>
        <dbReference type="ARBA" id="ARBA00009540"/>
    </source>
</evidence>
<evidence type="ECO:0000259" key="6">
    <source>
        <dbReference type="PROSITE" id="PS51886"/>
    </source>
</evidence>
<feature type="compositionally biased region" description="Low complexity" evidence="5">
    <location>
        <begin position="304"/>
        <end position="325"/>
    </location>
</feature>
<dbReference type="GO" id="GO:0006979">
    <property type="term" value="P:response to oxidative stress"/>
    <property type="evidence" value="ECO:0007669"/>
    <property type="project" value="TreeGrafter"/>
</dbReference>
<dbReference type="Proteomes" id="UP001212997">
    <property type="component" value="Unassembled WGS sequence"/>
</dbReference>
<reference evidence="7" key="1">
    <citation type="submission" date="2022-07" db="EMBL/GenBank/DDBJ databases">
        <title>Genome Sequence of Physisporinus lineatus.</title>
        <authorList>
            <person name="Buettner E."/>
        </authorList>
    </citation>
    <scope>NUCLEOTIDE SEQUENCE</scope>
    <source>
        <strain evidence="7">VT162</strain>
    </source>
</reference>
<evidence type="ECO:0000256" key="1">
    <source>
        <dbReference type="ARBA" id="ARBA00004173"/>
    </source>
</evidence>
<feature type="compositionally biased region" description="Polar residues" evidence="5">
    <location>
        <begin position="293"/>
        <end position="303"/>
    </location>
</feature>
<feature type="region of interest" description="Disordered" evidence="5">
    <location>
        <begin position="293"/>
        <end position="377"/>
    </location>
</feature>
<dbReference type="GO" id="GO:0005634">
    <property type="term" value="C:nucleus"/>
    <property type="evidence" value="ECO:0007669"/>
    <property type="project" value="TreeGrafter"/>
</dbReference>
<accession>A0AAD5V1P1</accession>
<evidence type="ECO:0000256" key="3">
    <source>
        <dbReference type="ARBA" id="ARBA00023128"/>
    </source>
</evidence>
<dbReference type="PANTHER" id="PTHR23354">
    <property type="entry name" value="NUCLEOLAR PROTEIN 7/ESTROGEN RECEPTOR COACTIVATOR-RELATED"/>
    <property type="match status" value="1"/>
</dbReference>
<feature type="compositionally biased region" description="Low complexity" evidence="5">
    <location>
        <begin position="1"/>
        <end position="28"/>
    </location>
</feature>
<comment type="caution">
    <text evidence="7">The sequence shown here is derived from an EMBL/GenBank/DDBJ whole genome shotgun (WGS) entry which is preliminary data.</text>
</comment>
<protein>
    <recommendedName>
        <fullName evidence="4">Oxidation resistance protein 1</fullName>
    </recommendedName>
</protein>
<dbReference type="Pfam" id="PF07534">
    <property type="entry name" value="TLD"/>
    <property type="match status" value="1"/>
</dbReference>
<sequence length="604" mass="65172">MSHSINDIPSLIPLPSSSHNSTTTTTTHTSDDKEDIFATLFTPSTPRASPTLAPVPDDRLIDLPPSKPFSHRHTRTVSTDSDFGAFVSVPATEDPLLLQLADGEPSTASAVTSVSFSPLGDLGFFDRFTEGAKAATERNQRKVLDELLEHQDDPLYFLGPPPASDVQLEDRAATPTPSKSSASEEQEEDVVETDALGSLQPLSNSIAIPEASSSTPTFLYQAPNPTDPHHPLLLSLVLLLLPQPPMRLSDPEIQPAQSFFVPPSLASSASFPTNWVSSLLSRPLSSTATVTSNLTRRLSMNNRSASSEDTSSTPGSSSASQSIASLRNHTRSQTYGRNHHHHPPVSIPPHPGVSAPPTLSRSHNRTQTSPALPVGEITHGTPFASHVYIPPSGAPGFAGDRQWNTGGFEFDREKAERKNVKLVGRKELTSVVLTTELAELIRPYFPALARLPRSWTLLYSLDQHGISLNTLYARCTTHQGGTLIVLRDSGDAVFGAWMGEGIHPSKGAYFGSGESFLWKFWPKEKKVKVFKWTGRNDYIALCESDYVSFGGGDGNYGLYLDSTLTDGSSANCITFNNEPLCSAGPKQGDSVTFECVGLEVWGVG</sequence>
<dbReference type="GO" id="GO:0005739">
    <property type="term" value="C:mitochondrion"/>
    <property type="evidence" value="ECO:0007669"/>
    <property type="project" value="UniProtKB-SubCell"/>
</dbReference>
<evidence type="ECO:0000313" key="8">
    <source>
        <dbReference type="Proteomes" id="UP001212997"/>
    </source>
</evidence>
<feature type="domain" description="TLDc" evidence="6">
    <location>
        <begin position="431"/>
        <end position="604"/>
    </location>
</feature>
<dbReference type="PANTHER" id="PTHR23354:SF62">
    <property type="entry name" value="MUSTARD, ISOFORM V"/>
    <property type="match status" value="1"/>
</dbReference>
<evidence type="ECO:0000256" key="5">
    <source>
        <dbReference type="SAM" id="MobiDB-lite"/>
    </source>
</evidence>
<comment type="similarity">
    <text evidence="2">Belongs to the OXR1 family.</text>
</comment>
<keyword evidence="3" id="KW-0496">Mitochondrion</keyword>
<evidence type="ECO:0000256" key="4">
    <source>
        <dbReference type="ARBA" id="ARBA00040604"/>
    </source>
</evidence>
<feature type="region of interest" description="Disordered" evidence="5">
    <location>
        <begin position="153"/>
        <end position="192"/>
    </location>
</feature>
<feature type="compositionally biased region" description="Polar residues" evidence="5">
    <location>
        <begin position="357"/>
        <end position="370"/>
    </location>
</feature>
<dbReference type="EMBL" id="JANAWD010000277">
    <property type="protein sequence ID" value="KAJ3482355.1"/>
    <property type="molecule type" value="Genomic_DNA"/>
</dbReference>
<keyword evidence="8" id="KW-1185">Reference proteome</keyword>
<organism evidence="7 8">
    <name type="scientific">Meripilus lineatus</name>
    <dbReference type="NCBI Taxonomy" id="2056292"/>
    <lineage>
        <taxon>Eukaryota</taxon>
        <taxon>Fungi</taxon>
        <taxon>Dikarya</taxon>
        <taxon>Basidiomycota</taxon>
        <taxon>Agaricomycotina</taxon>
        <taxon>Agaricomycetes</taxon>
        <taxon>Polyporales</taxon>
        <taxon>Meripilaceae</taxon>
        <taxon>Meripilus</taxon>
    </lineage>
</organism>
<name>A0AAD5V1P1_9APHY</name>
<proteinExistence type="inferred from homology"/>
<evidence type="ECO:0000313" key="7">
    <source>
        <dbReference type="EMBL" id="KAJ3482355.1"/>
    </source>
</evidence>
<dbReference type="PROSITE" id="PS51886">
    <property type="entry name" value="TLDC"/>
    <property type="match status" value="1"/>
</dbReference>
<gene>
    <name evidence="7" type="ORF">NLI96_g7033</name>
</gene>
<comment type="subcellular location">
    <subcellularLocation>
        <location evidence="1">Mitochondrion</location>
    </subcellularLocation>
</comment>